<dbReference type="GO" id="GO:0003725">
    <property type="term" value="F:double-stranded RNA binding"/>
    <property type="evidence" value="ECO:0007669"/>
    <property type="project" value="InterPro"/>
</dbReference>
<dbReference type="Proteomes" id="UP000426027">
    <property type="component" value="Chromosome"/>
</dbReference>
<evidence type="ECO:0000259" key="2">
    <source>
        <dbReference type="PROSITE" id="PS51163"/>
    </source>
</evidence>
<comment type="similarity">
    <text evidence="1">Belongs to the carbamoyltransferase HypF family.</text>
</comment>
<reference evidence="3 4" key="1">
    <citation type="submission" date="2019-11" db="EMBL/GenBank/DDBJ databases">
        <authorList>
            <person name="Im W.T."/>
        </authorList>
    </citation>
    <scope>NUCLEOTIDE SEQUENCE [LARGE SCALE GENOMIC DNA]</scope>
    <source>
        <strain evidence="3 4">SB-02</strain>
    </source>
</reference>
<dbReference type="GO" id="GO:0008270">
    <property type="term" value="F:zinc ion binding"/>
    <property type="evidence" value="ECO:0007669"/>
    <property type="project" value="TreeGrafter"/>
</dbReference>
<dbReference type="PROSITE" id="PS51163">
    <property type="entry name" value="YRDC"/>
    <property type="match status" value="1"/>
</dbReference>
<dbReference type="Gene3D" id="3.30.420.360">
    <property type="match status" value="1"/>
</dbReference>
<dbReference type="InterPro" id="IPR041440">
    <property type="entry name" value="HypF_C"/>
</dbReference>
<name>A0A6I6GIN0_9BACT</name>
<keyword evidence="4" id="KW-1185">Reference proteome</keyword>
<dbReference type="InterPro" id="IPR055128">
    <property type="entry name" value="HypF_C_2"/>
</dbReference>
<dbReference type="Pfam" id="PF01300">
    <property type="entry name" value="Sua5_yciO_yrdC"/>
    <property type="match status" value="1"/>
</dbReference>
<dbReference type="GO" id="GO:0051604">
    <property type="term" value="P:protein maturation"/>
    <property type="evidence" value="ECO:0007669"/>
    <property type="project" value="TreeGrafter"/>
</dbReference>
<dbReference type="GO" id="GO:0016743">
    <property type="term" value="F:carboxyl- or carbamoyltransferase activity"/>
    <property type="evidence" value="ECO:0007669"/>
    <property type="project" value="TreeGrafter"/>
</dbReference>
<organism evidence="3 4">
    <name type="scientific">Phnomibacter ginsenosidimutans</name>
    <dbReference type="NCBI Taxonomy" id="2676868"/>
    <lineage>
        <taxon>Bacteria</taxon>
        <taxon>Pseudomonadati</taxon>
        <taxon>Bacteroidota</taxon>
        <taxon>Chitinophagia</taxon>
        <taxon>Chitinophagales</taxon>
        <taxon>Chitinophagaceae</taxon>
        <taxon>Phnomibacter</taxon>
    </lineage>
</organism>
<evidence type="ECO:0000313" key="3">
    <source>
        <dbReference type="EMBL" id="QGW26742.1"/>
    </source>
</evidence>
<dbReference type="InterPro" id="IPR006070">
    <property type="entry name" value="Sua5-like_dom"/>
</dbReference>
<accession>A0A6I6GIN0</accession>
<protein>
    <recommendedName>
        <fullName evidence="2">YrdC-like domain-containing protein</fullName>
    </recommendedName>
</protein>
<proteinExistence type="inferred from homology"/>
<dbReference type="KEGG" id="fls:GLV81_00235"/>
<evidence type="ECO:0000256" key="1">
    <source>
        <dbReference type="ARBA" id="ARBA00008097"/>
    </source>
</evidence>
<dbReference type="InterPro" id="IPR051060">
    <property type="entry name" value="Carbamoyltrans_HypF-like"/>
</dbReference>
<dbReference type="AlphaFoldDB" id="A0A6I6GIN0"/>
<evidence type="ECO:0000313" key="4">
    <source>
        <dbReference type="Proteomes" id="UP000426027"/>
    </source>
</evidence>
<dbReference type="SUPFAM" id="SSF55821">
    <property type="entry name" value="YrdC/RibB"/>
    <property type="match status" value="1"/>
</dbReference>
<dbReference type="Pfam" id="PF17788">
    <property type="entry name" value="HypF_C"/>
    <property type="match status" value="1"/>
</dbReference>
<dbReference type="Gene3D" id="3.30.110.120">
    <property type="match status" value="2"/>
</dbReference>
<gene>
    <name evidence="3" type="ORF">GLV81_00235</name>
</gene>
<dbReference type="InterPro" id="IPR017945">
    <property type="entry name" value="DHBP_synth_RibB-like_a/b_dom"/>
</dbReference>
<dbReference type="Gene3D" id="3.30.420.40">
    <property type="match status" value="1"/>
</dbReference>
<dbReference type="PANTHER" id="PTHR42959:SF1">
    <property type="entry name" value="CARBAMOYLTRANSFERASE HYPF"/>
    <property type="match status" value="1"/>
</dbReference>
<dbReference type="Pfam" id="PF22521">
    <property type="entry name" value="HypF_C_2"/>
    <property type="match status" value="1"/>
</dbReference>
<dbReference type="EMBL" id="CP046566">
    <property type="protein sequence ID" value="QGW26742.1"/>
    <property type="molecule type" value="Genomic_DNA"/>
</dbReference>
<feature type="domain" description="YrdC-like" evidence="2">
    <location>
        <begin position="1"/>
        <end position="138"/>
    </location>
</feature>
<dbReference type="PANTHER" id="PTHR42959">
    <property type="entry name" value="CARBAMOYLTRANSFERASE"/>
    <property type="match status" value="1"/>
</dbReference>
<sequence>MYPSLPMLEQQTSLTELQRTWLTSPVAPIVLLPITAAMQHELATEQLAPGLHKLGVMLPFAPLFEWLLAAYKKPVVATSANLSGSPIIYQNEQAQQHLLQVADVLLYHNRNIVMPQDDSVVSMAAQSQTPVWLRRSRGLAPACSFYTPQRQEPMLATGALMKSSFAIAQDRMAYISQYMGSTESYDAQLMYREGLVHVQQLLHHRPSVIITDKHPAYFSHELAQELAAKHKCPLLLVQHHKAHAAAVLAENNLLHQSEPVLAVVMDGTGLGDDGNSWGGEFFVYHNNCMERVAHWQPFPYLLGDKMAREPRLSLLSALPAGMRHVCKQWFTETEWLLYQKMLQSYKGIQTTAVGRLFDAAACWLLQMPGQQYEGHAAMRLEAMANEYVQANGIPAAFDLTIEDNTLPGSRLLAMLIHAESVGATAPELAARLHSSISQSICQMARHLHVPRVACSGGVFQNSLLIDMLHLHAGNDLQLYFHQQLSPNDENVSFGQLVYADCNIDDVWASALHQVDD</sequence>